<feature type="non-terminal residue" evidence="2">
    <location>
        <position position="65"/>
    </location>
</feature>
<evidence type="ECO:0000256" key="1">
    <source>
        <dbReference type="SAM" id="MobiDB-lite"/>
    </source>
</evidence>
<dbReference type="Proteomes" id="UP000470520">
    <property type="component" value="Unassembled WGS sequence"/>
</dbReference>
<sequence>MSAEERTPAEEAREALRAARAGGSGAAEHDGARDAAEAEPVERGVAPAAEQRAGDTARAALGARP</sequence>
<dbReference type="RefSeq" id="WP_203617977.1">
    <property type="nucleotide sequence ID" value="NZ_JAAGMR010000186.1"/>
</dbReference>
<gene>
    <name evidence="2" type="ORF">G3I21_14995</name>
</gene>
<evidence type="ECO:0000313" key="3">
    <source>
        <dbReference type="Proteomes" id="UP000470520"/>
    </source>
</evidence>
<feature type="region of interest" description="Disordered" evidence="1">
    <location>
        <begin position="1"/>
        <end position="65"/>
    </location>
</feature>
<name>A0A7K3QSZ7_9ACTN</name>
<feature type="compositionally biased region" description="Basic and acidic residues" evidence="1">
    <location>
        <begin position="1"/>
        <end position="17"/>
    </location>
</feature>
<accession>A0A7K3QSZ7</accession>
<reference evidence="2 3" key="1">
    <citation type="submission" date="2020-01" db="EMBL/GenBank/DDBJ databases">
        <title>Insect and environment-associated Actinomycetes.</title>
        <authorList>
            <person name="Currrie C."/>
            <person name="Chevrette M."/>
            <person name="Carlson C."/>
            <person name="Stubbendieck R."/>
            <person name="Wendt-Pienkowski E."/>
        </authorList>
    </citation>
    <scope>NUCLEOTIDE SEQUENCE [LARGE SCALE GENOMIC DNA]</scope>
    <source>
        <strain evidence="2 3">SID7754</strain>
    </source>
</reference>
<evidence type="ECO:0000313" key="2">
    <source>
        <dbReference type="EMBL" id="NEB92983.1"/>
    </source>
</evidence>
<feature type="compositionally biased region" description="Basic and acidic residues" evidence="1">
    <location>
        <begin position="27"/>
        <end position="42"/>
    </location>
</feature>
<proteinExistence type="predicted"/>
<comment type="caution">
    <text evidence="2">The sequence shown here is derived from an EMBL/GenBank/DDBJ whole genome shotgun (WGS) entry which is preliminary data.</text>
</comment>
<protein>
    <submittedName>
        <fullName evidence="2">Uncharacterized protein</fullName>
    </submittedName>
</protein>
<dbReference type="EMBL" id="JAAGMR010000186">
    <property type="protein sequence ID" value="NEB92983.1"/>
    <property type="molecule type" value="Genomic_DNA"/>
</dbReference>
<dbReference type="AlphaFoldDB" id="A0A7K3QSZ7"/>
<organism evidence="2 3">
    <name type="scientific">Streptomyces bauhiniae</name>
    <dbReference type="NCBI Taxonomy" id="2340725"/>
    <lineage>
        <taxon>Bacteria</taxon>
        <taxon>Bacillati</taxon>
        <taxon>Actinomycetota</taxon>
        <taxon>Actinomycetes</taxon>
        <taxon>Kitasatosporales</taxon>
        <taxon>Streptomycetaceae</taxon>
        <taxon>Streptomyces</taxon>
    </lineage>
</organism>